<proteinExistence type="predicted"/>
<gene>
    <name evidence="1" type="ORF">CC86DRAFT_369421</name>
</gene>
<keyword evidence="2" id="KW-1185">Reference proteome</keyword>
<evidence type="ECO:0000313" key="2">
    <source>
        <dbReference type="Proteomes" id="UP000799424"/>
    </source>
</evidence>
<protein>
    <submittedName>
        <fullName evidence="1">Uncharacterized protein</fullName>
    </submittedName>
</protein>
<sequence length="58" mass="6601">MLLRLVDEPKGIFGRLGYGSHTGPAELIQLVLVDLEEEAKRSMLCVCYEDGWHTIRKI</sequence>
<evidence type="ECO:0000313" key="1">
    <source>
        <dbReference type="EMBL" id="KAF2827237.1"/>
    </source>
</evidence>
<dbReference type="Proteomes" id="UP000799424">
    <property type="component" value="Unassembled WGS sequence"/>
</dbReference>
<reference evidence="1" key="1">
    <citation type="journal article" date="2020" name="Stud. Mycol.">
        <title>101 Dothideomycetes genomes: a test case for predicting lifestyles and emergence of pathogens.</title>
        <authorList>
            <person name="Haridas S."/>
            <person name="Albert R."/>
            <person name="Binder M."/>
            <person name="Bloem J."/>
            <person name="Labutti K."/>
            <person name="Salamov A."/>
            <person name="Andreopoulos B."/>
            <person name="Baker S."/>
            <person name="Barry K."/>
            <person name="Bills G."/>
            <person name="Bluhm B."/>
            <person name="Cannon C."/>
            <person name="Castanera R."/>
            <person name="Culley D."/>
            <person name="Daum C."/>
            <person name="Ezra D."/>
            <person name="Gonzalez J."/>
            <person name="Henrissat B."/>
            <person name="Kuo A."/>
            <person name="Liang C."/>
            <person name="Lipzen A."/>
            <person name="Lutzoni F."/>
            <person name="Magnuson J."/>
            <person name="Mondo S."/>
            <person name="Nolan M."/>
            <person name="Ohm R."/>
            <person name="Pangilinan J."/>
            <person name="Park H.-J."/>
            <person name="Ramirez L."/>
            <person name="Alfaro M."/>
            <person name="Sun H."/>
            <person name="Tritt A."/>
            <person name="Yoshinaga Y."/>
            <person name="Zwiers L.-H."/>
            <person name="Turgeon B."/>
            <person name="Goodwin S."/>
            <person name="Spatafora J."/>
            <person name="Crous P."/>
            <person name="Grigoriev I."/>
        </authorList>
    </citation>
    <scope>NUCLEOTIDE SEQUENCE</scope>
    <source>
        <strain evidence="1">CBS 113818</strain>
    </source>
</reference>
<dbReference type="EMBL" id="MU006224">
    <property type="protein sequence ID" value="KAF2827237.1"/>
    <property type="molecule type" value="Genomic_DNA"/>
</dbReference>
<accession>A0A6A7A3E8</accession>
<organism evidence="1 2">
    <name type="scientific">Ophiobolus disseminans</name>
    <dbReference type="NCBI Taxonomy" id="1469910"/>
    <lineage>
        <taxon>Eukaryota</taxon>
        <taxon>Fungi</taxon>
        <taxon>Dikarya</taxon>
        <taxon>Ascomycota</taxon>
        <taxon>Pezizomycotina</taxon>
        <taxon>Dothideomycetes</taxon>
        <taxon>Pleosporomycetidae</taxon>
        <taxon>Pleosporales</taxon>
        <taxon>Pleosporineae</taxon>
        <taxon>Phaeosphaeriaceae</taxon>
        <taxon>Ophiobolus</taxon>
    </lineage>
</organism>
<name>A0A6A7A3E8_9PLEO</name>
<dbReference type="AlphaFoldDB" id="A0A6A7A3E8"/>